<feature type="signal peptide" evidence="1">
    <location>
        <begin position="1"/>
        <end position="19"/>
    </location>
</feature>
<reference evidence="2 3" key="1">
    <citation type="submission" date="2017-01" db="EMBL/GenBank/DDBJ databases">
        <authorList>
            <person name="Mah S.A."/>
            <person name="Swanson W.J."/>
            <person name="Moy G.W."/>
            <person name="Vacquier V.D."/>
        </authorList>
    </citation>
    <scope>NUCLEOTIDE SEQUENCE [LARGE SCALE GENOMIC DNA]</scope>
    <source>
        <strain evidence="2 3">CPCC 203464</strain>
    </source>
</reference>
<evidence type="ECO:0000313" key="3">
    <source>
        <dbReference type="Proteomes" id="UP000186218"/>
    </source>
</evidence>
<evidence type="ECO:0000313" key="2">
    <source>
        <dbReference type="EMBL" id="SIR67156.1"/>
    </source>
</evidence>
<dbReference type="RefSeq" id="WP_076476361.1">
    <property type="nucleotide sequence ID" value="NZ_FTNT01000001.1"/>
</dbReference>
<accession>A0A1N7CU24</accession>
<feature type="chain" id="PRO_5039170896" description="Cellulase (Glycosyl hydrolase family 5)" evidence="1">
    <location>
        <begin position="20"/>
        <end position="373"/>
    </location>
</feature>
<name>A0A1N7CU24_9NOCA</name>
<dbReference type="SUPFAM" id="SSF51445">
    <property type="entry name" value="(Trans)glycosidases"/>
    <property type="match status" value="1"/>
</dbReference>
<dbReference type="OrthoDB" id="3310285at2"/>
<gene>
    <name evidence="2" type="ORF">SAMN05445060_0366</name>
</gene>
<evidence type="ECO:0000256" key="1">
    <source>
        <dbReference type="SAM" id="SignalP"/>
    </source>
</evidence>
<sequence length="373" mass="39501">MQSRSTPSRQIWSVTAVLAAFLLVAGCTSTEPTHRPTGPAVTTSGTGLLLDGKPWWPTGFDAYQLGTDWSVNAGCGAAVDLDAYFGALPPHSLTRFDAFATFAVDKRTGLLSFGPLDAVFAAAARHRQMVLPVLAAGDGACENTGFRQRDWYADGWRDRPAAANLTFADWITTAVTRWRDRGVVAGWELVGEPEPAICGDTGCTAENRRCPGDAAEGLRTFYDRAGAVVRELDPHRLIFSGLTGGGQCGTQGEEYRAVAAATNVDVLDYHDYSGGTAALPGDVWNGLGRRITQARGVGKPLMVAEIGSNAGSCRTTAERADDTRTKVRGQRRAGTAGALLWAFVPDARPNACSFDVGFGDPLWTVIADSGGPS</sequence>
<keyword evidence="3" id="KW-1185">Reference proteome</keyword>
<evidence type="ECO:0008006" key="4">
    <source>
        <dbReference type="Google" id="ProtNLM"/>
    </source>
</evidence>
<keyword evidence="1" id="KW-0732">Signal</keyword>
<organism evidence="2 3">
    <name type="scientific">Williamsia sterculiae</name>
    <dbReference type="NCBI Taxonomy" id="1344003"/>
    <lineage>
        <taxon>Bacteria</taxon>
        <taxon>Bacillati</taxon>
        <taxon>Actinomycetota</taxon>
        <taxon>Actinomycetes</taxon>
        <taxon>Mycobacteriales</taxon>
        <taxon>Nocardiaceae</taxon>
        <taxon>Williamsia</taxon>
    </lineage>
</organism>
<dbReference type="STRING" id="1344003.SAMN05445060_0366"/>
<dbReference type="AlphaFoldDB" id="A0A1N7CU24"/>
<protein>
    <recommendedName>
        <fullName evidence="4">Cellulase (Glycosyl hydrolase family 5)</fullName>
    </recommendedName>
</protein>
<dbReference type="Gene3D" id="3.20.20.80">
    <property type="entry name" value="Glycosidases"/>
    <property type="match status" value="1"/>
</dbReference>
<proteinExistence type="predicted"/>
<dbReference type="InterPro" id="IPR017853">
    <property type="entry name" value="GH"/>
</dbReference>
<dbReference type="EMBL" id="FTNT01000001">
    <property type="protein sequence ID" value="SIR67156.1"/>
    <property type="molecule type" value="Genomic_DNA"/>
</dbReference>
<dbReference type="PROSITE" id="PS51257">
    <property type="entry name" value="PROKAR_LIPOPROTEIN"/>
    <property type="match status" value="1"/>
</dbReference>
<dbReference type="Proteomes" id="UP000186218">
    <property type="component" value="Unassembled WGS sequence"/>
</dbReference>